<reference evidence="7" key="1">
    <citation type="journal article" date="2020" name="Stud. Mycol.">
        <title>101 Dothideomycetes genomes: A test case for predicting lifestyles and emergence of pathogens.</title>
        <authorList>
            <person name="Haridas S."/>
            <person name="Albert R."/>
            <person name="Binder M."/>
            <person name="Bloem J."/>
            <person name="LaButti K."/>
            <person name="Salamov A."/>
            <person name="Andreopoulos B."/>
            <person name="Baker S."/>
            <person name="Barry K."/>
            <person name="Bills G."/>
            <person name="Bluhm B."/>
            <person name="Cannon C."/>
            <person name="Castanera R."/>
            <person name="Culley D."/>
            <person name="Daum C."/>
            <person name="Ezra D."/>
            <person name="Gonzalez J."/>
            <person name="Henrissat B."/>
            <person name="Kuo A."/>
            <person name="Liang C."/>
            <person name="Lipzen A."/>
            <person name="Lutzoni F."/>
            <person name="Magnuson J."/>
            <person name="Mondo S."/>
            <person name="Nolan M."/>
            <person name="Ohm R."/>
            <person name="Pangilinan J."/>
            <person name="Park H.-J."/>
            <person name="Ramirez L."/>
            <person name="Alfaro M."/>
            <person name="Sun H."/>
            <person name="Tritt A."/>
            <person name="Yoshinaga Y."/>
            <person name="Zwiers L.-H."/>
            <person name="Turgeon B."/>
            <person name="Goodwin S."/>
            <person name="Spatafora J."/>
            <person name="Crous P."/>
            <person name="Grigoriev I."/>
        </authorList>
    </citation>
    <scope>NUCLEOTIDE SEQUENCE [LARGE SCALE GENOMIC DNA]</scope>
    <source>
        <strain evidence="7">CBS 304.66</strain>
    </source>
</reference>
<dbReference type="InterPro" id="IPR006913">
    <property type="entry name" value="CENP-V/GFA"/>
</dbReference>
<proteinExistence type="inferred from homology"/>
<organism evidence="6 7">
    <name type="scientific">Lojkania enalia</name>
    <dbReference type="NCBI Taxonomy" id="147567"/>
    <lineage>
        <taxon>Eukaryota</taxon>
        <taxon>Fungi</taxon>
        <taxon>Dikarya</taxon>
        <taxon>Ascomycota</taxon>
        <taxon>Pezizomycotina</taxon>
        <taxon>Dothideomycetes</taxon>
        <taxon>Pleosporomycetidae</taxon>
        <taxon>Pleosporales</taxon>
        <taxon>Pleosporales incertae sedis</taxon>
        <taxon>Lojkania</taxon>
    </lineage>
</organism>
<dbReference type="PROSITE" id="PS51891">
    <property type="entry name" value="CENP_V_GFA"/>
    <property type="match status" value="1"/>
</dbReference>
<evidence type="ECO:0000256" key="1">
    <source>
        <dbReference type="ARBA" id="ARBA00005495"/>
    </source>
</evidence>
<dbReference type="Proteomes" id="UP000800093">
    <property type="component" value="Unassembled WGS sequence"/>
</dbReference>
<keyword evidence="7" id="KW-1185">Reference proteome</keyword>
<evidence type="ECO:0000313" key="6">
    <source>
        <dbReference type="EMBL" id="KAF2270941.1"/>
    </source>
</evidence>
<evidence type="ECO:0000259" key="5">
    <source>
        <dbReference type="PROSITE" id="PS51891"/>
    </source>
</evidence>
<sequence>MEYTPLTGRCTCRTITYTLLAPPLFTHCCHCTFCQRESGSAFALNCMLESYNMQITSDTQPQLIETPSESGKGQIVARCPNCQVAVFSYYGGLGKAMTFIKVGTLEDDSKERVKPNVHIFTSTKVEWIDLNGEIDRGAKVFEEYYDKNKEWSKESLERRAILLKRIGQEKNEV</sequence>
<dbReference type="GO" id="GO:0046872">
    <property type="term" value="F:metal ion binding"/>
    <property type="evidence" value="ECO:0007669"/>
    <property type="project" value="UniProtKB-KW"/>
</dbReference>
<dbReference type="SUPFAM" id="SSF51316">
    <property type="entry name" value="Mss4-like"/>
    <property type="match status" value="1"/>
</dbReference>
<name>A0A9P4NCV5_9PLEO</name>
<dbReference type="OrthoDB" id="406544at2759"/>
<dbReference type="AlphaFoldDB" id="A0A9P4NCV5"/>
<dbReference type="EMBL" id="ML986578">
    <property type="protein sequence ID" value="KAF2270941.1"/>
    <property type="molecule type" value="Genomic_DNA"/>
</dbReference>
<protein>
    <recommendedName>
        <fullName evidence="5">CENP-V/GFA domain-containing protein</fullName>
    </recommendedName>
</protein>
<dbReference type="GO" id="GO:0016846">
    <property type="term" value="F:carbon-sulfur lyase activity"/>
    <property type="evidence" value="ECO:0007669"/>
    <property type="project" value="InterPro"/>
</dbReference>
<evidence type="ECO:0000256" key="3">
    <source>
        <dbReference type="ARBA" id="ARBA00022833"/>
    </source>
</evidence>
<dbReference type="Gene3D" id="3.90.1590.10">
    <property type="entry name" value="glutathione-dependent formaldehyde- activating enzyme (gfa)"/>
    <property type="match status" value="1"/>
</dbReference>
<comment type="similarity">
    <text evidence="1">Belongs to the Gfa family.</text>
</comment>
<evidence type="ECO:0000256" key="2">
    <source>
        <dbReference type="ARBA" id="ARBA00022723"/>
    </source>
</evidence>
<feature type="domain" description="CENP-V/GFA" evidence="5">
    <location>
        <begin position="6"/>
        <end position="129"/>
    </location>
</feature>
<comment type="caution">
    <text evidence="6">The sequence shown here is derived from an EMBL/GenBank/DDBJ whole genome shotgun (WGS) entry which is preliminary data.</text>
</comment>
<keyword evidence="4" id="KW-0456">Lyase</keyword>
<gene>
    <name evidence="6" type="ORF">CC78DRAFT_557054</name>
</gene>
<accession>A0A9P4NCV5</accession>
<dbReference type="Pfam" id="PF04828">
    <property type="entry name" value="GFA"/>
    <property type="match status" value="1"/>
</dbReference>
<keyword evidence="3" id="KW-0862">Zinc</keyword>
<evidence type="ECO:0000313" key="7">
    <source>
        <dbReference type="Proteomes" id="UP000800093"/>
    </source>
</evidence>
<dbReference type="PANTHER" id="PTHR33337">
    <property type="entry name" value="GFA DOMAIN-CONTAINING PROTEIN"/>
    <property type="match status" value="1"/>
</dbReference>
<dbReference type="PANTHER" id="PTHR33337:SF33">
    <property type="entry name" value="CENP-V_GFA DOMAIN-CONTAINING PROTEIN"/>
    <property type="match status" value="1"/>
</dbReference>
<dbReference type="InterPro" id="IPR011057">
    <property type="entry name" value="Mss4-like_sf"/>
</dbReference>
<keyword evidence="2" id="KW-0479">Metal-binding</keyword>
<evidence type="ECO:0000256" key="4">
    <source>
        <dbReference type="ARBA" id="ARBA00023239"/>
    </source>
</evidence>